<accession>I7KVE4</accession>
<dbReference type="Gene3D" id="2.70.70.10">
    <property type="entry name" value="Glucose Permease (Domain IIA)"/>
    <property type="match status" value="1"/>
</dbReference>
<dbReference type="Pfam" id="PF24568">
    <property type="entry name" value="CC_PcsB"/>
    <property type="match status" value="1"/>
</dbReference>
<evidence type="ECO:0000259" key="4">
    <source>
        <dbReference type="Pfam" id="PF01551"/>
    </source>
</evidence>
<keyword evidence="2" id="KW-0175">Coiled coil</keyword>
<evidence type="ECO:0000313" key="7">
    <source>
        <dbReference type="Proteomes" id="UP000007652"/>
    </source>
</evidence>
<dbReference type="GO" id="GO:0004222">
    <property type="term" value="F:metalloendopeptidase activity"/>
    <property type="evidence" value="ECO:0007669"/>
    <property type="project" value="TreeGrafter"/>
</dbReference>
<feature type="domain" description="M23ase beta-sheet core" evidence="4">
    <location>
        <begin position="284"/>
        <end position="379"/>
    </location>
</feature>
<evidence type="ECO:0000313" key="6">
    <source>
        <dbReference type="EMBL" id="CCJ33984.1"/>
    </source>
</evidence>
<proteinExistence type="predicted"/>
<gene>
    <name evidence="6" type="ORF">CAAU_1900</name>
</gene>
<dbReference type="AlphaFoldDB" id="I7KVE4"/>
<dbReference type="eggNOG" id="COG4942">
    <property type="taxonomic scope" value="Bacteria"/>
</dbReference>
<organism evidence="6 7">
    <name type="scientific">Caloramator australicus RC3</name>
    <dbReference type="NCBI Taxonomy" id="857293"/>
    <lineage>
        <taxon>Bacteria</taxon>
        <taxon>Bacillati</taxon>
        <taxon>Bacillota</taxon>
        <taxon>Clostridia</taxon>
        <taxon>Eubacteriales</taxon>
        <taxon>Clostridiaceae</taxon>
        <taxon>Caloramator</taxon>
    </lineage>
</organism>
<evidence type="ECO:0000256" key="3">
    <source>
        <dbReference type="SAM" id="SignalP"/>
    </source>
</evidence>
<dbReference type="FunFam" id="2.70.70.10:FF:000006">
    <property type="entry name" value="M23 family peptidase"/>
    <property type="match status" value="1"/>
</dbReference>
<evidence type="ECO:0000256" key="2">
    <source>
        <dbReference type="SAM" id="Coils"/>
    </source>
</evidence>
<protein>
    <submittedName>
        <fullName evidence="6">Membrane proteins related to metalloendopeptidases</fullName>
    </submittedName>
</protein>
<feature type="coiled-coil region" evidence="2">
    <location>
        <begin position="151"/>
        <end position="238"/>
    </location>
</feature>
<feature type="chain" id="PRO_5003711734" evidence="3">
    <location>
        <begin position="23"/>
        <end position="387"/>
    </location>
</feature>
<dbReference type="InterPro" id="IPR011055">
    <property type="entry name" value="Dup_hybrid_motif"/>
</dbReference>
<evidence type="ECO:0000256" key="1">
    <source>
        <dbReference type="ARBA" id="ARBA00022729"/>
    </source>
</evidence>
<feature type="domain" description="Peptidoglycan hydrolase PcsB coiled-coil" evidence="5">
    <location>
        <begin position="94"/>
        <end position="168"/>
    </location>
</feature>
<dbReference type="STRING" id="857293.CAAU_1900"/>
<feature type="signal peptide" evidence="3">
    <location>
        <begin position="1"/>
        <end position="22"/>
    </location>
</feature>
<keyword evidence="1 3" id="KW-0732">Signal</keyword>
<dbReference type="CDD" id="cd12797">
    <property type="entry name" value="M23_peptidase"/>
    <property type="match status" value="1"/>
</dbReference>
<dbReference type="SUPFAM" id="SSF51261">
    <property type="entry name" value="Duplicated hybrid motif"/>
    <property type="match status" value="1"/>
</dbReference>
<dbReference type="PANTHER" id="PTHR21666:SF289">
    <property type="entry name" value="L-ALA--D-GLU ENDOPEPTIDASE"/>
    <property type="match status" value="1"/>
</dbReference>
<dbReference type="InterPro" id="IPR057309">
    <property type="entry name" value="PcsB_CC"/>
</dbReference>
<dbReference type="MEROPS" id="M23.011"/>
<dbReference type="Gene3D" id="6.10.250.3150">
    <property type="match status" value="1"/>
</dbReference>
<reference evidence="6 7" key="1">
    <citation type="journal article" date="2011" name="J. Bacteriol.">
        <title>Draft genome sequence of Caloramator australicus strain RC3T, a thermoanaerobe from the Great Artesian Basin of Australia.</title>
        <authorList>
            <person name="Ogg C.D."/>
            <person name="Patel B.K.C."/>
        </authorList>
    </citation>
    <scope>NUCLEOTIDE SEQUENCE [LARGE SCALE GENOMIC DNA]</scope>
    <source>
        <strain evidence="6 7">RC3</strain>
    </source>
</reference>
<dbReference type="Proteomes" id="UP000007652">
    <property type="component" value="Unassembled WGS sequence"/>
</dbReference>
<sequence length="387" mass="44530">MHKRIASFLLLTILLGTLTVRADELTNKKKQLNEVKSNIKELKSKIEEIKDEKEDVMQKIKEYENKVTRIQNEIEDLNDKIKSKKDEIETTNKELEKAIEDFETEKDLYAKRLRALYIEGNVGYIDVLLASESFSDFISQYEIFNRIIEYDKNLLKEMKEKQEDIKAKKERLEGQKKQLLILQQNQMNKKYELAQATEEQKSYYKKLETNQNELERLLDEELRESKRLEAQIRELQAKLAKRNGGSKSYSGSKTGIIKVSDIGYMPKVTSYFGNRFHPILKKWKMHTGIDIGIPSGTPIYAMSDGEVIIAQYLNGYGYTVVIDHGGGVTSLYAHLSKILVKEGQEVEKGQMIAKSGSTGYSTGPHLHFEVRINGDPVNPEPYYIVGQ</sequence>
<feature type="coiled-coil region" evidence="2">
    <location>
        <begin position="15"/>
        <end position="112"/>
    </location>
</feature>
<dbReference type="EMBL" id="CAKP01000097">
    <property type="protein sequence ID" value="CCJ33984.1"/>
    <property type="molecule type" value="Genomic_DNA"/>
</dbReference>
<comment type="caution">
    <text evidence="6">The sequence shown here is derived from an EMBL/GenBank/DDBJ whole genome shotgun (WGS) entry which is preliminary data.</text>
</comment>
<dbReference type="PANTHER" id="PTHR21666">
    <property type="entry name" value="PEPTIDASE-RELATED"/>
    <property type="match status" value="1"/>
</dbReference>
<dbReference type="RefSeq" id="WP_008909241.1">
    <property type="nucleotide sequence ID" value="NZ_CAKP01000097.1"/>
</dbReference>
<name>I7KVE4_9CLOT</name>
<dbReference type="InterPro" id="IPR050570">
    <property type="entry name" value="Cell_wall_metabolism_enzyme"/>
</dbReference>
<evidence type="ECO:0000259" key="5">
    <source>
        <dbReference type="Pfam" id="PF24568"/>
    </source>
</evidence>
<dbReference type="Pfam" id="PF01551">
    <property type="entry name" value="Peptidase_M23"/>
    <property type="match status" value="1"/>
</dbReference>
<keyword evidence="7" id="KW-1185">Reference proteome</keyword>
<dbReference type="InterPro" id="IPR016047">
    <property type="entry name" value="M23ase_b-sheet_dom"/>
</dbReference>